<dbReference type="RefSeq" id="WP_183217982.1">
    <property type="nucleotide sequence ID" value="NZ_BMPW01000015.1"/>
</dbReference>
<name>A0A7W5AD15_9ACTN</name>
<keyword evidence="2" id="KW-0503">Monooxygenase</keyword>
<accession>A0A7W5AD15</accession>
<organism evidence="4 5">
    <name type="scientific">Actinoplanes campanulatus</name>
    <dbReference type="NCBI Taxonomy" id="113559"/>
    <lineage>
        <taxon>Bacteria</taxon>
        <taxon>Bacillati</taxon>
        <taxon>Actinomycetota</taxon>
        <taxon>Actinomycetes</taxon>
        <taxon>Micromonosporales</taxon>
        <taxon>Micromonosporaceae</taxon>
        <taxon>Actinoplanes</taxon>
    </lineage>
</organism>
<evidence type="ECO:0000313" key="4">
    <source>
        <dbReference type="EMBL" id="MBB3093906.1"/>
    </source>
</evidence>
<reference evidence="4 5" key="1">
    <citation type="submission" date="2020-08" db="EMBL/GenBank/DDBJ databases">
        <title>Genomic Encyclopedia of Type Strains, Phase III (KMG-III): the genomes of soil and plant-associated and newly described type strains.</title>
        <authorList>
            <person name="Whitman W."/>
        </authorList>
    </citation>
    <scope>NUCLEOTIDE SEQUENCE [LARGE SCALE GENOMIC DNA]</scope>
    <source>
        <strain evidence="4 5">CECT 3287</strain>
    </source>
</reference>
<comment type="caution">
    <text evidence="4">The sequence shown here is derived from an EMBL/GenBank/DDBJ whole genome shotgun (WGS) entry which is preliminary data.</text>
</comment>
<dbReference type="AlphaFoldDB" id="A0A7W5AD15"/>
<proteinExistence type="predicted"/>
<dbReference type="SUPFAM" id="SSF51905">
    <property type="entry name" value="FAD/NAD(P)-binding domain"/>
    <property type="match status" value="1"/>
</dbReference>
<evidence type="ECO:0000256" key="2">
    <source>
        <dbReference type="ARBA" id="ARBA00023033"/>
    </source>
</evidence>
<dbReference type="InterPro" id="IPR002938">
    <property type="entry name" value="FAD-bd"/>
</dbReference>
<dbReference type="Gene3D" id="3.50.50.60">
    <property type="entry name" value="FAD/NAD(P)-binding domain"/>
    <property type="match status" value="1"/>
</dbReference>
<dbReference type="PANTHER" id="PTHR13789">
    <property type="entry name" value="MONOOXYGENASE"/>
    <property type="match status" value="1"/>
</dbReference>
<dbReference type="EMBL" id="JACHXF010000002">
    <property type="protein sequence ID" value="MBB3093906.1"/>
    <property type="molecule type" value="Genomic_DNA"/>
</dbReference>
<dbReference type="GO" id="GO:0004497">
    <property type="term" value="F:monooxygenase activity"/>
    <property type="evidence" value="ECO:0007669"/>
    <property type="project" value="UniProtKB-KW"/>
</dbReference>
<dbReference type="InterPro" id="IPR050493">
    <property type="entry name" value="FAD-dep_Monooxygenase_BioMet"/>
</dbReference>
<dbReference type="GO" id="GO:0071949">
    <property type="term" value="F:FAD binding"/>
    <property type="evidence" value="ECO:0007669"/>
    <property type="project" value="InterPro"/>
</dbReference>
<dbReference type="PRINTS" id="PR00420">
    <property type="entry name" value="RNGMNOXGNASE"/>
</dbReference>
<keyword evidence="1" id="KW-0560">Oxidoreductase</keyword>
<evidence type="ECO:0000313" key="5">
    <source>
        <dbReference type="Proteomes" id="UP000590749"/>
    </source>
</evidence>
<evidence type="ECO:0000256" key="1">
    <source>
        <dbReference type="ARBA" id="ARBA00023002"/>
    </source>
</evidence>
<dbReference type="Proteomes" id="UP000590749">
    <property type="component" value="Unassembled WGS sequence"/>
</dbReference>
<keyword evidence="5" id="KW-1185">Reference proteome</keyword>
<feature type="domain" description="FAD-binding" evidence="3">
    <location>
        <begin position="2"/>
        <end position="314"/>
    </location>
</feature>
<dbReference type="PANTHER" id="PTHR13789:SF309">
    <property type="entry name" value="PUTATIVE (AFU_ORTHOLOGUE AFUA_6G14510)-RELATED"/>
    <property type="match status" value="1"/>
</dbReference>
<sequence length="379" mass="39821">MDVLVVGGGIAGLATARALRRRDVPVTVAERGDTDAGGLAINLPGNAVTGFAALGLADGLQKLGRTTRRREYRSARDRLLFAVDEDAFWGPEARPRCVRRSDLLALLADGLDATVRRPLAVTGVRPSADGAEVTFGDGTVKTFDFVVGADGVHSIVRATAIDGPAPSAGEPGSAGGRSGTQSALLSAASWRFMAPNPGVDCWTVWSGKGGAFLLIPVDDDTVYGYASATGGGTVSADAGWLRNTFGDYPAPVRRVLDGLTDLYHSPVEEVRTGTWAAGNCVLVGDAAHATAPVWAQGAALAVEDGLVLADLLADGDWDGAGARYEQLRRGRVTHVQAATDRFSRAAALPVWLRDLLLPRIGPRTYRTTYDPLRHPFPTP</sequence>
<evidence type="ECO:0000259" key="3">
    <source>
        <dbReference type="Pfam" id="PF01494"/>
    </source>
</evidence>
<protein>
    <submittedName>
        <fullName evidence="4">2-polyprenyl-6-methoxyphenol hydroxylase-like FAD-dependent oxidoreductase</fullName>
    </submittedName>
</protein>
<dbReference type="Pfam" id="PF01494">
    <property type="entry name" value="FAD_binding_3"/>
    <property type="match status" value="1"/>
</dbReference>
<gene>
    <name evidence="4" type="ORF">FHR83_001555</name>
</gene>
<dbReference type="InterPro" id="IPR036188">
    <property type="entry name" value="FAD/NAD-bd_sf"/>
</dbReference>